<gene>
    <name evidence="4" type="primary">TNFRSF14_4</name>
    <name evidence="4" type="ORF">N1851_009887</name>
</gene>
<dbReference type="InterPro" id="IPR001368">
    <property type="entry name" value="TNFR/NGFR_Cys_rich_reg"/>
</dbReference>
<keyword evidence="5" id="KW-1185">Reference proteome</keyword>
<dbReference type="Gene3D" id="2.10.50.10">
    <property type="entry name" value="Tumor Necrosis Factor Receptor, subunit A, domain 2"/>
    <property type="match status" value="2"/>
</dbReference>
<feature type="domain" description="TNFR-Cys" evidence="3">
    <location>
        <begin position="64"/>
        <end position="109"/>
    </location>
</feature>
<feature type="disulfide bond" evidence="1">
    <location>
        <begin position="44"/>
        <end position="62"/>
    </location>
</feature>
<dbReference type="GO" id="GO:0002720">
    <property type="term" value="P:positive regulation of cytokine production involved in immune response"/>
    <property type="evidence" value="ECO:0007669"/>
    <property type="project" value="TreeGrafter"/>
</dbReference>
<dbReference type="SMART" id="SM00208">
    <property type="entry name" value="TNFR"/>
    <property type="match status" value="2"/>
</dbReference>
<dbReference type="EMBL" id="JAOPHQ010001768">
    <property type="protein sequence ID" value="KAK0149392.1"/>
    <property type="molecule type" value="Genomic_DNA"/>
</dbReference>
<dbReference type="Proteomes" id="UP001174136">
    <property type="component" value="Unassembled WGS sequence"/>
</dbReference>
<reference evidence="4" key="1">
    <citation type="journal article" date="2023" name="Front. Mar. Sci.">
        <title>A new Merluccius polli reference genome to investigate the effects of global change in West African waters.</title>
        <authorList>
            <person name="Mateo J.L."/>
            <person name="Blanco-Fernandez C."/>
            <person name="Garcia-Vazquez E."/>
            <person name="Machado-Schiaffino G."/>
        </authorList>
    </citation>
    <scope>NUCLEOTIDE SEQUENCE</scope>
    <source>
        <strain evidence="4">C29</strain>
        <tissue evidence="4">Fin</tissue>
    </source>
</reference>
<protein>
    <submittedName>
        <fullName evidence="4">Tumor necrosis factor receptor superfamily member 14</fullName>
    </submittedName>
</protein>
<dbReference type="Pfam" id="PF00020">
    <property type="entry name" value="TNFR_c6"/>
    <property type="match status" value="1"/>
</dbReference>
<feature type="repeat" description="TNFR-Cys" evidence="1">
    <location>
        <begin position="28"/>
        <end position="62"/>
    </location>
</feature>
<dbReference type="PANTHER" id="PTHR46838:SF1">
    <property type="entry name" value="TUMOR NECROSIS FACTOR RECEPTOR SUPERFAMILY MEMBER 14"/>
    <property type="match status" value="1"/>
</dbReference>
<feature type="repeat" description="TNFR-Cys" evidence="1">
    <location>
        <begin position="64"/>
        <end position="109"/>
    </location>
</feature>
<sequence length="184" mass="21284">MFFLNVQFMFIIYLVLFHFIDNTFASVNCRQREYRIGEDCCPTCPPGMYVKRHCTEFTSTSCRPCKEGTFQDNMNGRERCYSCTNCDAGLGLKVKKYCTLCENLDGYFCIDSNRDGCIAAQRHMEQQIKTQSAFSVLMGHSQMAHQRLASPTQNVSLWDGNRYNREVIQLTLNVENKFKVQTLD</sequence>
<name>A0AA47P7I9_MERPO</name>
<dbReference type="GO" id="GO:0046642">
    <property type="term" value="P:negative regulation of alpha-beta T cell proliferation"/>
    <property type="evidence" value="ECO:0007669"/>
    <property type="project" value="TreeGrafter"/>
</dbReference>
<dbReference type="AlphaFoldDB" id="A0AA47P7I9"/>
<dbReference type="PROSITE" id="PS50050">
    <property type="entry name" value="TNFR_NGFR_2"/>
    <property type="match status" value="2"/>
</dbReference>
<comment type="caution">
    <text evidence="4">The sequence shown here is derived from an EMBL/GenBank/DDBJ whole genome shotgun (WGS) entry which is preliminary data.</text>
</comment>
<dbReference type="GO" id="GO:0009897">
    <property type="term" value="C:external side of plasma membrane"/>
    <property type="evidence" value="ECO:0007669"/>
    <property type="project" value="TreeGrafter"/>
</dbReference>
<organism evidence="4 5">
    <name type="scientific">Merluccius polli</name>
    <name type="common">Benguela hake</name>
    <name type="synonym">Merluccius cadenati</name>
    <dbReference type="NCBI Taxonomy" id="89951"/>
    <lineage>
        <taxon>Eukaryota</taxon>
        <taxon>Metazoa</taxon>
        <taxon>Chordata</taxon>
        <taxon>Craniata</taxon>
        <taxon>Vertebrata</taxon>
        <taxon>Euteleostomi</taxon>
        <taxon>Actinopterygii</taxon>
        <taxon>Neopterygii</taxon>
        <taxon>Teleostei</taxon>
        <taxon>Neoteleostei</taxon>
        <taxon>Acanthomorphata</taxon>
        <taxon>Zeiogadaria</taxon>
        <taxon>Gadariae</taxon>
        <taxon>Gadiformes</taxon>
        <taxon>Gadoidei</taxon>
        <taxon>Merlucciidae</taxon>
        <taxon>Merluccius</taxon>
    </lineage>
</organism>
<evidence type="ECO:0000313" key="4">
    <source>
        <dbReference type="EMBL" id="KAK0149392.1"/>
    </source>
</evidence>
<accession>A0AA47P7I9</accession>
<evidence type="ECO:0000256" key="1">
    <source>
        <dbReference type="PROSITE-ProRule" id="PRU00206"/>
    </source>
</evidence>
<dbReference type="SUPFAM" id="SSF57586">
    <property type="entry name" value="TNF receptor-like"/>
    <property type="match status" value="1"/>
</dbReference>
<dbReference type="PANTHER" id="PTHR46838">
    <property type="entry name" value="TUMOR NECROSIS FACTOR RECEPTOR SUPERFAMILY MEMBER 14"/>
    <property type="match status" value="1"/>
</dbReference>
<dbReference type="GO" id="GO:0050830">
    <property type="term" value="P:defense response to Gram-positive bacterium"/>
    <property type="evidence" value="ECO:0007669"/>
    <property type="project" value="TreeGrafter"/>
</dbReference>
<evidence type="ECO:0000313" key="5">
    <source>
        <dbReference type="Proteomes" id="UP001174136"/>
    </source>
</evidence>
<comment type="caution">
    <text evidence="1">Lacks conserved residue(s) required for the propagation of feature annotation.</text>
</comment>
<feature type="disulfide bond" evidence="1">
    <location>
        <begin position="41"/>
        <end position="54"/>
    </location>
</feature>
<feature type="chain" id="PRO_5041452087" evidence="2">
    <location>
        <begin position="26"/>
        <end position="184"/>
    </location>
</feature>
<keyword evidence="4" id="KW-0675">Receptor</keyword>
<evidence type="ECO:0000256" key="2">
    <source>
        <dbReference type="SAM" id="SignalP"/>
    </source>
</evidence>
<dbReference type="FunFam" id="2.10.50.10:FF:000007">
    <property type="entry name" value="TNF receptor superfamily member 14"/>
    <property type="match status" value="1"/>
</dbReference>
<proteinExistence type="predicted"/>
<evidence type="ECO:0000259" key="3">
    <source>
        <dbReference type="PROSITE" id="PS50050"/>
    </source>
</evidence>
<feature type="disulfide bond" evidence="1">
    <location>
        <begin position="65"/>
        <end position="80"/>
    </location>
</feature>
<dbReference type="GO" id="GO:2000406">
    <property type="term" value="P:positive regulation of T cell migration"/>
    <property type="evidence" value="ECO:0007669"/>
    <property type="project" value="TreeGrafter"/>
</dbReference>
<keyword evidence="2" id="KW-0732">Signal</keyword>
<keyword evidence="1" id="KW-1015">Disulfide bond</keyword>
<feature type="signal peptide" evidence="2">
    <location>
        <begin position="1"/>
        <end position="25"/>
    </location>
</feature>
<dbReference type="GO" id="GO:0050829">
    <property type="term" value="P:defense response to Gram-negative bacterium"/>
    <property type="evidence" value="ECO:0007669"/>
    <property type="project" value="TreeGrafter"/>
</dbReference>
<feature type="domain" description="TNFR-Cys" evidence="3">
    <location>
        <begin position="28"/>
        <end position="62"/>
    </location>
</feature>